<dbReference type="RefSeq" id="XP_002503976.1">
    <property type="nucleotide sequence ID" value="XM_002503930.1"/>
</dbReference>
<keyword evidence="2" id="KW-0472">Membrane</keyword>
<dbReference type="AlphaFoldDB" id="C1EAN3"/>
<feature type="transmembrane region" description="Helical" evidence="2">
    <location>
        <begin position="221"/>
        <end position="252"/>
    </location>
</feature>
<dbReference type="eggNOG" id="ENOG502QVFQ">
    <property type="taxonomic scope" value="Eukaryota"/>
</dbReference>
<proteinExistence type="predicted"/>
<feature type="region of interest" description="Disordered" evidence="1">
    <location>
        <begin position="145"/>
        <end position="164"/>
    </location>
</feature>
<dbReference type="InParanoid" id="C1EAN3"/>
<dbReference type="EMBL" id="CP001328">
    <property type="protein sequence ID" value="ACO65234.1"/>
    <property type="molecule type" value="Genomic_DNA"/>
</dbReference>
<dbReference type="InterPro" id="IPR036983">
    <property type="entry name" value="AIM24_sf"/>
</dbReference>
<evidence type="ECO:0000313" key="3">
    <source>
        <dbReference type="EMBL" id="ACO65234.1"/>
    </source>
</evidence>
<dbReference type="InterPro" id="IPR002838">
    <property type="entry name" value="AIM24"/>
</dbReference>
<dbReference type="STRING" id="296587.C1EAN3"/>
<evidence type="ECO:0000256" key="1">
    <source>
        <dbReference type="SAM" id="MobiDB-lite"/>
    </source>
</evidence>
<name>C1EAN3_MICCC</name>
<protein>
    <submittedName>
        <fullName evidence="3">Uncharacterized protein</fullName>
    </submittedName>
</protein>
<dbReference type="Pfam" id="PF01987">
    <property type="entry name" value="AIM24"/>
    <property type="match status" value="1"/>
</dbReference>
<gene>
    <name evidence="3" type="ORF">MICPUN_105845</name>
</gene>
<dbReference type="PANTHER" id="PTHR43657:SF1">
    <property type="entry name" value="ALTERED INHERITANCE OF MITOCHONDRIA PROTEIN 24, MITOCHONDRIAL"/>
    <property type="match status" value="1"/>
</dbReference>
<keyword evidence="4" id="KW-1185">Reference proteome</keyword>
<dbReference type="InterPro" id="IPR016031">
    <property type="entry name" value="Trp_RNA-bd_attenuator-like_dom"/>
</dbReference>
<dbReference type="KEGG" id="mis:MICPUN_105845"/>
<accession>C1EAN3</accession>
<keyword evidence="2" id="KW-0812">Transmembrane</keyword>
<evidence type="ECO:0000313" key="4">
    <source>
        <dbReference type="Proteomes" id="UP000002009"/>
    </source>
</evidence>
<evidence type="ECO:0000256" key="2">
    <source>
        <dbReference type="SAM" id="Phobius"/>
    </source>
</evidence>
<dbReference type="OMA" id="LWLACAI"/>
<dbReference type="Proteomes" id="UP000002009">
    <property type="component" value="Chromosome 7"/>
</dbReference>
<dbReference type="SUPFAM" id="SSF51219">
    <property type="entry name" value="TRAP-like"/>
    <property type="match status" value="1"/>
</dbReference>
<feature type="transmembrane region" description="Helical" evidence="2">
    <location>
        <begin position="196"/>
        <end position="214"/>
    </location>
</feature>
<reference evidence="3 4" key="1">
    <citation type="journal article" date="2009" name="Science">
        <title>Green evolution and dynamic adaptations revealed by genomes of the marine picoeukaryotes Micromonas.</title>
        <authorList>
            <person name="Worden A.Z."/>
            <person name="Lee J.H."/>
            <person name="Mock T."/>
            <person name="Rouze P."/>
            <person name="Simmons M.P."/>
            <person name="Aerts A.L."/>
            <person name="Allen A.E."/>
            <person name="Cuvelier M.L."/>
            <person name="Derelle E."/>
            <person name="Everett M.V."/>
            <person name="Foulon E."/>
            <person name="Grimwood J."/>
            <person name="Gundlach H."/>
            <person name="Henrissat B."/>
            <person name="Napoli C."/>
            <person name="McDonald S.M."/>
            <person name="Parker M.S."/>
            <person name="Rombauts S."/>
            <person name="Salamov A."/>
            <person name="Von Dassow P."/>
            <person name="Badger J.H."/>
            <person name="Coutinho P.M."/>
            <person name="Demir E."/>
            <person name="Dubchak I."/>
            <person name="Gentemann C."/>
            <person name="Eikrem W."/>
            <person name="Gready J.E."/>
            <person name="John U."/>
            <person name="Lanier W."/>
            <person name="Lindquist E.A."/>
            <person name="Lucas S."/>
            <person name="Mayer K.F."/>
            <person name="Moreau H."/>
            <person name="Not F."/>
            <person name="Otillar R."/>
            <person name="Panaud O."/>
            <person name="Pangilinan J."/>
            <person name="Paulsen I."/>
            <person name="Piegu B."/>
            <person name="Poliakov A."/>
            <person name="Robbens S."/>
            <person name="Schmutz J."/>
            <person name="Toulza E."/>
            <person name="Wyss T."/>
            <person name="Zelensky A."/>
            <person name="Zhou K."/>
            <person name="Armbrust E.V."/>
            <person name="Bhattacharya D."/>
            <person name="Goodenough U.W."/>
            <person name="Van de Peer Y."/>
            <person name="Grigoriev I.V."/>
        </authorList>
    </citation>
    <scope>NUCLEOTIDE SEQUENCE [LARGE SCALE GENOMIC DNA]</scope>
    <source>
        <strain evidence="4">RCC299 / NOUM17</strain>
    </source>
</reference>
<keyword evidence="2" id="KW-1133">Transmembrane helix</keyword>
<organism evidence="3 4">
    <name type="scientific">Micromonas commoda (strain RCC299 / NOUM17 / CCMP2709)</name>
    <name type="common">Picoplanktonic green alga</name>
    <dbReference type="NCBI Taxonomy" id="296587"/>
    <lineage>
        <taxon>Eukaryota</taxon>
        <taxon>Viridiplantae</taxon>
        <taxon>Chlorophyta</taxon>
        <taxon>Mamiellophyceae</taxon>
        <taxon>Mamiellales</taxon>
        <taxon>Mamiellaceae</taxon>
        <taxon>Micromonas</taxon>
    </lineage>
</organism>
<dbReference type="GeneID" id="8244923"/>
<sequence>MAGVSVSIGAGVVGARASARVERRASASRRVTASVNGASRATTAVGPAGRSAFLRGVGGPAGLGSAALPRRRASRAAPLAPNALFSEFMQNLAGPALLDGWGLPNVVEAVKALPAITTETIADLAVGAVAVFGAGVFINDTDSGGEVQTQTGGGGGQGGGGRFGGGGGGDDFNDKWYFEDPDSEANNFFIRGGVQGIWWILLCAAASAYCVLIGKAPHLGAFWGLAAVGIGWGLFVSVAVGFTAIVAVVVAVDYFLQWSHGDLHAALKAGQEKLTGGLIQREFDIQPAAADKKNVTSDPNRNLPEGVRILGTDAQMVQVDLKAGEEMSAEPGAMCYMSSNVRSITSLQGGVFAGISRVLAGEPFFLNSFKNIANDGRDGYIALAGRREGDKIIVLDLDAFGGEILCARDSYLCSKGEVSIDAATTFTRGQMGLRLFLSNQNTIFMQKLSGSGLACISGNGTVIRQDLLEGQEMVVDARAVCAFSKTIGYQLRLMSSPLAAIFGGEGLFFARLSGPGTFYLQSLPAARQDGGLRDEGEVAV</sequence>
<dbReference type="Gene3D" id="3.60.160.10">
    <property type="entry name" value="Mitochondrial biogenesis AIM24"/>
    <property type="match status" value="1"/>
</dbReference>
<dbReference type="OrthoDB" id="1705416at2759"/>
<dbReference type="PANTHER" id="PTHR43657">
    <property type="entry name" value="TRYPTOPHAN RNA-BINDING ATTENUATOR PROTEIN-LIKE PROTEIN"/>
    <property type="match status" value="1"/>
</dbReference>
<feature type="compositionally biased region" description="Gly residues" evidence="1">
    <location>
        <begin position="151"/>
        <end position="164"/>
    </location>
</feature>